<reference evidence="2" key="2">
    <citation type="submission" date="2021-09" db="EMBL/GenBank/DDBJ databases">
        <authorList>
            <person name="Jia N."/>
            <person name="Wang J."/>
            <person name="Shi W."/>
            <person name="Du L."/>
            <person name="Sun Y."/>
            <person name="Zhan W."/>
            <person name="Jiang J."/>
            <person name="Wang Q."/>
            <person name="Zhang B."/>
            <person name="Ji P."/>
            <person name="Sakyi L.B."/>
            <person name="Cui X."/>
            <person name="Yuan T."/>
            <person name="Jiang B."/>
            <person name="Yang W."/>
            <person name="Lam T.T.-Y."/>
            <person name="Chang Q."/>
            <person name="Ding S."/>
            <person name="Wang X."/>
            <person name="Zhu J."/>
            <person name="Ruan X."/>
            <person name="Zhao L."/>
            <person name="Wei J."/>
            <person name="Que T."/>
            <person name="Du C."/>
            <person name="Cheng J."/>
            <person name="Dai P."/>
            <person name="Han X."/>
            <person name="Huang E."/>
            <person name="Gao Y."/>
            <person name="Liu J."/>
            <person name="Shao H."/>
            <person name="Ye R."/>
            <person name="Li L."/>
            <person name="Wei W."/>
            <person name="Wang X."/>
            <person name="Wang C."/>
            <person name="Huo Q."/>
            <person name="Li W."/>
            <person name="Guo W."/>
            <person name="Chen H."/>
            <person name="Chen S."/>
            <person name="Zhou L."/>
            <person name="Zhou L."/>
            <person name="Ni X."/>
            <person name="Tian J."/>
            <person name="Zhou Y."/>
            <person name="Sheng Y."/>
            <person name="Liu T."/>
            <person name="Pan Y."/>
            <person name="Xia L."/>
            <person name="Li J."/>
            <person name="Zhao F."/>
            <person name="Cao W."/>
        </authorList>
    </citation>
    <scope>NUCLEOTIDE SEQUENCE</scope>
    <source>
        <strain evidence="2">Rmic-2018</strain>
        <tissue evidence="2">Larvae</tissue>
    </source>
</reference>
<evidence type="ECO:0000313" key="2">
    <source>
        <dbReference type="EMBL" id="KAH8019257.1"/>
    </source>
</evidence>
<proteinExistence type="predicted"/>
<comment type="caution">
    <text evidence="2">The sequence shown here is derived from an EMBL/GenBank/DDBJ whole genome shotgun (WGS) entry which is preliminary data.</text>
</comment>
<name>A0A9J6DBB8_RHIMP</name>
<evidence type="ECO:0000256" key="1">
    <source>
        <dbReference type="SAM" id="MobiDB-lite"/>
    </source>
</evidence>
<protein>
    <submittedName>
        <fullName evidence="2">Uncharacterized protein</fullName>
    </submittedName>
</protein>
<sequence>MPGECYVLSSSPPPPRAKHLACRDALRPMDKRRGCRRQVHSGECRVGALCKLQYGHLLGWKLYGQDPTVRVGEAVGRLARHLPNLETVRTNDAMRQPAFQAAGPERRAREAAAKRARLAHRGALGQTSGQTAAPGGVSECDANADAGANRVEPIAEYEWCLRAAAASGLPGVAAGAARKATDERKIRSPKRCRGEGAHHPLNEMRESQTRGRPPFLFVFPCGVKATGGDVRALAGDASARDFPVVCDARYRLPSRRSELDVSAPAAAAAAAAPLASGVLVNSPAGIGALLLRGRGARALSAERFPLVAVRKHRDRPRPCPLH</sequence>
<accession>A0A9J6DBB8</accession>
<keyword evidence="3" id="KW-1185">Reference proteome</keyword>
<dbReference type="Proteomes" id="UP000821866">
    <property type="component" value="Chromosome 8"/>
</dbReference>
<gene>
    <name evidence="2" type="ORF">HPB51_018484</name>
</gene>
<feature type="compositionally biased region" description="Basic and acidic residues" evidence="1">
    <location>
        <begin position="179"/>
        <end position="199"/>
    </location>
</feature>
<evidence type="ECO:0000313" key="3">
    <source>
        <dbReference type="Proteomes" id="UP000821866"/>
    </source>
</evidence>
<reference evidence="2" key="1">
    <citation type="journal article" date="2020" name="Cell">
        <title>Large-Scale Comparative Analyses of Tick Genomes Elucidate Their Genetic Diversity and Vector Capacities.</title>
        <authorList>
            <consortium name="Tick Genome and Microbiome Consortium (TIGMIC)"/>
            <person name="Jia N."/>
            <person name="Wang J."/>
            <person name="Shi W."/>
            <person name="Du L."/>
            <person name="Sun Y."/>
            <person name="Zhan W."/>
            <person name="Jiang J.F."/>
            <person name="Wang Q."/>
            <person name="Zhang B."/>
            <person name="Ji P."/>
            <person name="Bell-Sakyi L."/>
            <person name="Cui X.M."/>
            <person name="Yuan T.T."/>
            <person name="Jiang B.G."/>
            <person name="Yang W.F."/>
            <person name="Lam T.T."/>
            <person name="Chang Q.C."/>
            <person name="Ding S.J."/>
            <person name="Wang X.J."/>
            <person name="Zhu J.G."/>
            <person name="Ruan X.D."/>
            <person name="Zhao L."/>
            <person name="Wei J.T."/>
            <person name="Ye R.Z."/>
            <person name="Que T.C."/>
            <person name="Du C.H."/>
            <person name="Zhou Y.H."/>
            <person name="Cheng J.X."/>
            <person name="Dai P.F."/>
            <person name="Guo W.B."/>
            <person name="Han X.H."/>
            <person name="Huang E.J."/>
            <person name="Li L.F."/>
            <person name="Wei W."/>
            <person name="Gao Y.C."/>
            <person name="Liu J.Z."/>
            <person name="Shao H.Z."/>
            <person name="Wang X."/>
            <person name="Wang C.C."/>
            <person name="Yang T.C."/>
            <person name="Huo Q.B."/>
            <person name="Li W."/>
            <person name="Chen H.Y."/>
            <person name="Chen S.E."/>
            <person name="Zhou L.G."/>
            <person name="Ni X.B."/>
            <person name="Tian J.H."/>
            <person name="Sheng Y."/>
            <person name="Liu T."/>
            <person name="Pan Y.S."/>
            <person name="Xia L.Y."/>
            <person name="Li J."/>
            <person name="Zhao F."/>
            <person name="Cao W.C."/>
        </authorList>
    </citation>
    <scope>NUCLEOTIDE SEQUENCE</scope>
    <source>
        <strain evidence="2">Rmic-2018</strain>
    </source>
</reference>
<organism evidence="2 3">
    <name type="scientific">Rhipicephalus microplus</name>
    <name type="common">Cattle tick</name>
    <name type="synonym">Boophilus microplus</name>
    <dbReference type="NCBI Taxonomy" id="6941"/>
    <lineage>
        <taxon>Eukaryota</taxon>
        <taxon>Metazoa</taxon>
        <taxon>Ecdysozoa</taxon>
        <taxon>Arthropoda</taxon>
        <taxon>Chelicerata</taxon>
        <taxon>Arachnida</taxon>
        <taxon>Acari</taxon>
        <taxon>Parasitiformes</taxon>
        <taxon>Ixodida</taxon>
        <taxon>Ixodoidea</taxon>
        <taxon>Ixodidae</taxon>
        <taxon>Rhipicephalinae</taxon>
        <taxon>Rhipicephalus</taxon>
        <taxon>Boophilus</taxon>
    </lineage>
</organism>
<dbReference type="AlphaFoldDB" id="A0A9J6DBB8"/>
<feature type="region of interest" description="Disordered" evidence="1">
    <location>
        <begin position="178"/>
        <end position="199"/>
    </location>
</feature>
<dbReference type="EMBL" id="JABSTU010000010">
    <property type="protein sequence ID" value="KAH8019257.1"/>
    <property type="molecule type" value="Genomic_DNA"/>
</dbReference>